<accession>A0A6A6TR95</accession>
<dbReference type="Proteomes" id="UP000799324">
    <property type="component" value="Unassembled WGS sequence"/>
</dbReference>
<dbReference type="AlphaFoldDB" id="A0A6A6TR95"/>
<keyword evidence="2" id="KW-1185">Reference proteome</keyword>
<protein>
    <submittedName>
        <fullName evidence="1">Uncharacterized protein</fullName>
    </submittedName>
</protein>
<evidence type="ECO:0000313" key="1">
    <source>
        <dbReference type="EMBL" id="KAF2661956.1"/>
    </source>
</evidence>
<evidence type="ECO:0000313" key="2">
    <source>
        <dbReference type="Proteomes" id="UP000799324"/>
    </source>
</evidence>
<organism evidence="1 2">
    <name type="scientific">Lophiostoma macrostomum CBS 122681</name>
    <dbReference type="NCBI Taxonomy" id="1314788"/>
    <lineage>
        <taxon>Eukaryota</taxon>
        <taxon>Fungi</taxon>
        <taxon>Dikarya</taxon>
        <taxon>Ascomycota</taxon>
        <taxon>Pezizomycotina</taxon>
        <taxon>Dothideomycetes</taxon>
        <taxon>Pleosporomycetidae</taxon>
        <taxon>Pleosporales</taxon>
        <taxon>Lophiostomataceae</taxon>
        <taxon>Lophiostoma</taxon>
    </lineage>
</organism>
<sequence>MQHSDSRHEAPQDVLYMAVCHSKWHSRTVEKNDKRAYCSFYGLRTRGSWKRPDASKSKISKGQAWLPHTHYSSMRPGSLVTDLCRKRQARGILLLWIYTNSHASAEKFYPDVSKTILDCLSRPSCPMYSDTPSNSLLGPPSGFHHARPFSFFRSTAYMHYSRFVSTSNI</sequence>
<gene>
    <name evidence="1" type="ORF">K491DRAFT_336006</name>
</gene>
<dbReference type="EMBL" id="MU004291">
    <property type="protein sequence ID" value="KAF2661956.1"/>
    <property type="molecule type" value="Genomic_DNA"/>
</dbReference>
<proteinExistence type="predicted"/>
<name>A0A6A6TR95_9PLEO</name>
<reference evidence="1" key="1">
    <citation type="journal article" date="2020" name="Stud. Mycol.">
        <title>101 Dothideomycetes genomes: a test case for predicting lifestyles and emergence of pathogens.</title>
        <authorList>
            <person name="Haridas S."/>
            <person name="Albert R."/>
            <person name="Binder M."/>
            <person name="Bloem J."/>
            <person name="Labutti K."/>
            <person name="Salamov A."/>
            <person name="Andreopoulos B."/>
            <person name="Baker S."/>
            <person name="Barry K."/>
            <person name="Bills G."/>
            <person name="Bluhm B."/>
            <person name="Cannon C."/>
            <person name="Castanera R."/>
            <person name="Culley D."/>
            <person name="Daum C."/>
            <person name="Ezra D."/>
            <person name="Gonzalez J."/>
            <person name="Henrissat B."/>
            <person name="Kuo A."/>
            <person name="Liang C."/>
            <person name="Lipzen A."/>
            <person name="Lutzoni F."/>
            <person name="Magnuson J."/>
            <person name="Mondo S."/>
            <person name="Nolan M."/>
            <person name="Ohm R."/>
            <person name="Pangilinan J."/>
            <person name="Park H.-J."/>
            <person name="Ramirez L."/>
            <person name="Alfaro M."/>
            <person name="Sun H."/>
            <person name="Tritt A."/>
            <person name="Yoshinaga Y."/>
            <person name="Zwiers L.-H."/>
            <person name="Turgeon B."/>
            <person name="Goodwin S."/>
            <person name="Spatafora J."/>
            <person name="Crous P."/>
            <person name="Grigoriev I."/>
        </authorList>
    </citation>
    <scope>NUCLEOTIDE SEQUENCE</scope>
    <source>
        <strain evidence="1">CBS 122681</strain>
    </source>
</reference>